<keyword evidence="4" id="KW-0378">Hydrolase</keyword>
<dbReference type="AlphaFoldDB" id="A0A2R5GR42"/>
<dbReference type="GO" id="GO:0046872">
    <property type="term" value="F:metal ion binding"/>
    <property type="evidence" value="ECO:0007669"/>
    <property type="project" value="UniProtKB-KW"/>
</dbReference>
<organism evidence="10 11">
    <name type="scientific">Hondaea fermentalgiana</name>
    <dbReference type="NCBI Taxonomy" id="2315210"/>
    <lineage>
        <taxon>Eukaryota</taxon>
        <taxon>Sar</taxon>
        <taxon>Stramenopiles</taxon>
        <taxon>Bigyra</taxon>
        <taxon>Labyrinthulomycetes</taxon>
        <taxon>Thraustochytrida</taxon>
        <taxon>Thraustochytriidae</taxon>
        <taxon>Hondaea</taxon>
    </lineage>
</organism>
<dbReference type="EMBL" id="BEYU01000117">
    <property type="protein sequence ID" value="GBG32228.1"/>
    <property type="molecule type" value="Genomic_DNA"/>
</dbReference>
<dbReference type="InterPro" id="IPR006186">
    <property type="entry name" value="Ser/Thr-sp_prot-phosphatase"/>
</dbReference>
<dbReference type="PANTHER" id="PTHR11668">
    <property type="entry name" value="SERINE/THREONINE PROTEIN PHOSPHATASE"/>
    <property type="match status" value="1"/>
</dbReference>
<evidence type="ECO:0000256" key="3">
    <source>
        <dbReference type="ARBA" id="ARBA00022723"/>
    </source>
</evidence>
<accession>A0A2R5GR42</accession>
<protein>
    <recommendedName>
        <fullName evidence="2">protein-serine/threonine phosphatase</fullName>
        <ecNumber evidence="2">3.1.3.16</ecNumber>
    </recommendedName>
</protein>
<comment type="catalytic activity">
    <reaction evidence="7">
        <text>O-phospho-L-seryl-[protein] + H2O = L-seryl-[protein] + phosphate</text>
        <dbReference type="Rhea" id="RHEA:20629"/>
        <dbReference type="Rhea" id="RHEA-COMP:9863"/>
        <dbReference type="Rhea" id="RHEA-COMP:11604"/>
        <dbReference type="ChEBI" id="CHEBI:15377"/>
        <dbReference type="ChEBI" id="CHEBI:29999"/>
        <dbReference type="ChEBI" id="CHEBI:43474"/>
        <dbReference type="ChEBI" id="CHEBI:83421"/>
        <dbReference type="EC" id="3.1.3.16"/>
    </reaction>
</comment>
<keyword evidence="5" id="KW-0904">Protein phosphatase</keyword>
<reference evidence="10 11" key="1">
    <citation type="submission" date="2017-12" db="EMBL/GenBank/DDBJ databases">
        <title>Sequencing, de novo assembly and annotation of complete genome of a new Thraustochytrid species, strain FCC1311.</title>
        <authorList>
            <person name="Sedici K."/>
            <person name="Godart F."/>
            <person name="Aiese Cigliano R."/>
            <person name="Sanseverino W."/>
            <person name="Barakat M."/>
            <person name="Ortet P."/>
            <person name="Marechal E."/>
            <person name="Cagnac O."/>
            <person name="Amato A."/>
        </authorList>
    </citation>
    <scope>NUCLEOTIDE SEQUENCE [LARGE SCALE GENOMIC DNA]</scope>
</reference>
<evidence type="ECO:0000256" key="4">
    <source>
        <dbReference type="ARBA" id="ARBA00022801"/>
    </source>
</evidence>
<keyword evidence="3" id="KW-0479">Metal-binding</keyword>
<comment type="caution">
    <text evidence="10">The sequence shown here is derived from an EMBL/GenBank/DDBJ whole genome shotgun (WGS) entry which is preliminary data.</text>
</comment>
<gene>
    <name evidence="10" type="ORF">FCC1311_084532</name>
</gene>
<dbReference type="InterPro" id="IPR029052">
    <property type="entry name" value="Metallo-depent_PP-like"/>
</dbReference>
<dbReference type="Pfam" id="PF00149">
    <property type="entry name" value="Metallophos"/>
    <property type="match status" value="1"/>
</dbReference>
<dbReference type="PRINTS" id="PR00114">
    <property type="entry name" value="STPHPHTASE"/>
</dbReference>
<dbReference type="Gene3D" id="3.60.21.10">
    <property type="match status" value="1"/>
</dbReference>
<evidence type="ECO:0000313" key="10">
    <source>
        <dbReference type="EMBL" id="GBG32228.1"/>
    </source>
</evidence>
<dbReference type="Proteomes" id="UP000241890">
    <property type="component" value="Unassembled WGS sequence"/>
</dbReference>
<dbReference type="SMART" id="SM00156">
    <property type="entry name" value="PP2Ac"/>
    <property type="match status" value="1"/>
</dbReference>
<feature type="domain" description="Serine/threonine specific protein phosphatases" evidence="9">
    <location>
        <begin position="1"/>
        <end position="142"/>
    </location>
</feature>
<comment type="catalytic activity">
    <reaction evidence="8">
        <text>O-phospho-L-threonyl-[protein] + H2O = L-threonyl-[protein] + phosphate</text>
        <dbReference type="Rhea" id="RHEA:47004"/>
        <dbReference type="Rhea" id="RHEA-COMP:11060"/>
        <dbReference type="Rhea" id="RHEA-COMP:11605"/>
        <dbReference type="ChEBI" id="CHEBI:15377"/>
        <dbReference type="ChEBI" id="CHEBI:30013"/>
        <dbReference type="ChEBI" id="CHEBI:43474"/>
        <dbReference type="ChEBI" id="CHEBI:61977"/>
        <dbReference type="EC" id="3.1.3.16"/>
    </reaction>
</comment>
<dbReference type="EC" id="3.1.3.16" evidence="2"/>
<dbReference type="InterPro" id="IPR050341">
    <property type="entry name" value="PP1_catalytic_subunit"/>
</dbReference>
<name>A0A2R5GR42_9STRA</name>
<keyword evidence="6" id="KW-0464">Manganese</keyword>
<dbReference type="OrthoDB" id="1930084at2759"/>
<sequence length="160" mass="18184">MPIAAVIEEKVFCIHGGLSPLLEDLSQIENLRRPLQIPPRGMLIDFLWSDPDADVRGWAESDRGISYNFGADVLKSFLRKYKFDLLVRAHQVVEAGYELFADRQLVTLFSAPNYCGEFDNAGAIMVVESDLRCRFLIIAPRLKNGFHYSYDGRPKTPVFD</sequence>
<keyword evidence="11" id="KW-1185">Reference proteome</keyword>
<evidence type="ECO:0000256" key="2">
    <source>
        <dbReference type="ARBA" id="ARBA00013081"/>
    </source>
</evidence>
<proteinExistence type="predicted"/>
<evidence type="ECO:0000259" key="9">
    <source>
        <dbReference type="SMART" id="SM00156"/>
    </source>
</evidence>
<evidence type="ECO:0000256" key="8">
    <source>
        <dbReference type="ARBA" id="ARBA00048336"/>
    </source>
</evidence>
<evidence type="ECO:0000256" key="7">
    <source>
        <dbReference type="ARBA" id="ARBA00047761"/>
    </source>
</evidence>
<comment type="cofactor">
    <cofactor evidence="1">
        <name>Mn(2+)</name>
        <dbReference type="ChEBI" id="CHEBI:29035"/>
    </cofactor>
</comment>
<evidence type="ECO:0000256" key="1">
    <source>
        <dbReference type="ARBA" id="ARBA00001936"/>
    </source>
</evidence>
<evidence type="ECO:0000313" key="11">
    <source>
        <dbReference type="Proteomes" id="UP000241890"/>
    </source>
</evidence>
<dbReference type="GO" id="GO:0005634">
    <property type="term" value="C:nucleus"/>
    <property type="evidence" value="ECO:0007669"/>
    <property type="project" value="TreeGrafter"/>
</dbReference>
<dbReference type="InterPro" id="IPR004843">
    <property type="entry name" value="Calcineurin-like_PHP"/>
</dbReference>
<dbReference type="GO" id="GO:0005737">
    <property type="term" value="C:cytoplasm"/>
    <property type="evidence" value="ECO:0007669"/>
    <property type="project" value="TreeGrafter"/>
</dbReference>
<dbReference type="SUPFAM" id="SSF56300">
    <property type="entry name" value="Metallo-dependent phosphatases"/>
    <property type="match status" value="1"/>
</dbReference>
<dbReference type="PANTHER" id="PTHR11668:SF300">
    <property type="entry name" value="SERINE_THREONINE-PROTEIN PHOSPHATASE"/>
    <property type="match status" value="1"/>
</dbReference>
<dbReference type="InParanoid" id="A0A2R5GR42"/>
<evidence type="ECO:0000256" key="6">
    <source>
        <dbReference type="ARBA" id="ARBA00023211"/>
    </source>
</evidence>
<evidence type="ECO:0000256" key="5">
    <source>
        <dbReference type="ARBA" id="ARBA00022912"/>
    </source>
</evidence>
<dbReference type="GO" id="GO:0004722">
    <property type="term" value="F:protein serine/threonine phosphatase activity"/>
    <property type="evidence" value="ECO:0007669"/>
    <property type="project" value="UniProtKB-EC"/>
</dbReference>